<dbReference type="AlphaFoldDB" id="A0A6G3XD31"/>
<dbReference type="GO" id="GO:0043041">
    <property type="term" value="P:amino acid activation for nonribosomal peptide biosynthetic process"/>
    <property type="evidence" value="ECO:0007669"/>
    <property type="project" value="TreeGrafter"/>
</dbReference>
<dbReference type="GO" id="GO:0003824">
    <property type="term" value="F:catalytic activity"/>
    <property type="evidence" value="ECO:0007669"/>
    <property type="project" value="InterPro"/>
</dbReference>
<dbReference type="InterPro" id="IPR001242">
    <property type="entry name" value="Condensation_dom"/>
</dbReference>
<proteinExistence type="predicted"/>
<evidence type="ECO:0000313" key="2">
    <source>
        <dbReference type="EMBL" id="NEE15584.1"/>
    </source>
</evidence>
<reference evidence="2" key="1">
    <citation type="submission" date="2020-01" db="EMBL/GenBank/DDBJ databases">
        <title>Insect and environment-associated Actinomycetes.</title>
        <authorList>
            <person name="Currrie C."/>
            <person name="Chevrette M."/>
            <person name="Carlson C."/>
            <person name="Stubbendieck R."/>
            <person name="Wendt-Pienkowski E."/>
        </authorList>
    </citation>
    <scope>NUCLEOTIDE SEQUENCE</scope>
    <source>
        <strain evidence="2">SID7499</strain>
    </source>
</reference>
<feature type="non-terminal residue" evidence="2">
    <location>
        <position position="1"/>
    </location>
</feature>
<dbReference type="Gene3D" id="3.30.559.10">
    <property type="entry name" value="Chloramphenicol acetyltransferase-like domain"/>
    <property type="match status" value="1"/>
</dbReference>
<dbReference type="GO" id="GO:0044550">
    <property type="term" value="P:secondary metabolite biosynthetic process"/>
    <property type="evidence" value="ECO:0007669"/>
    <property type="project" value="TreeGrafter"/>
</dbReference>
<gene>
    <name evidence="2" type="ORF">G3M58_55110</name>
</gene>
<dbReference type="InterPro" id="IPR023213">
    <property type="entry name" value="CAT-like_dom_sf"/>
</dbReference>
<dbReference type="GO" id="GO:0031177">
    <property type="term" value="F:phosphopantetheine binding"/>
    <property type="evidence" value="ECO:0007669"/>
    <property type="project" value="TreeGrafter"/>
</dbReference>
<name>A0A6G3XD31_9ACTN</name>
<dbReference type="GO" id="GO:0008610">
    <property type="term" value="P:lipid biosynthetic process"/>
    <property type="evidence" value="ECO:0007669"/>
    <property type="project" value="UniProtKB-ARBA"/>
</dbReference>
<dbReference type="PANTHER" id="PTHR45527:SF1">
    <property type="entry name" value="FATTY ACID SYNTHASE"/>
    <property type="match status" value="1"/>
</dbReference>
<dbReference type="PANTHER" id="PTHR45527">
    <property type="entry name" value="NONRIBOSOMAL PEPTIDE SYNTHETASE"/>
    <property type="match status" value="1"/>
</dbReference>
<sequence>ASDGWSLGPLLRDLSDAYRARVAGRAPRWTPLAVQYADYAIWQRDLLGSEDDQDSRLSAELHYWREQLAGMPEELALPTDLPRPARPSHRGELVRLRLRPEPHRALVELAKATGASPFMVLQAALAALLTRLGAGTDIPVGTTVAGRTDDALDELVGFFVNTLV</sequence>
<feature type="domain" description="Condensation" evidence="1">
    <location>
        <begin position="2"/>
        <end position="163"/>
    </location>
</feature>
<dbReference type="SUPFAM" id="SSF52777">
    <property type="entry name" value="CoA-dependent acyltransferases"/>
    <property type="match status" value="2"/>
</dbReference>
<dbReference type="Gene3D" id="3.30.559.30">
    <property type="entry name" value="Nonribosomal peptide synthetase, condensation domain"/>
    <property type="match status" value="1"/>
</dbReference>
<comment type="caution">
    <text evidence="2">The sequence shown here is derived from an EMBL/GenBank/DDBJ whole genome shotgun (WGS) entry which is preliminary data.</text>
</comment>
<dbReference type="EMBL" id="JAAGMN010005695">
    <property type="protein sequence ID" value="NEE15584.1"/>
    <property type="molecule type" value="Genomic_DNA"/>
</dbReference>
<organism evidence="2">
    <name type="scientific">Streptomyces sp. SID7499</name>
    <dbReference type="NCBI Taxonomy" id="2706086"/>
    <lineage>
        <taxon>Bacteria</taxon>
        <taxon>Bacillati</taxon>
        <taxon>Actinomycetota</taxon>
        <taxon>Actinomycetes</taxon>
        <taxon>Kitasatosporales</taxon>
        <taxon>Streptomycetaceae</taxon>
        <taxon>Streptomyces</taxon>
    </lineage>
</organism>
<protein>
    <recommendedName>
        <fullName evidence="1">Condensation domain-containing protein</fullName>
    </recommendedName>
</protein>
<dbReference type="Pfam" id="PF00668">
    <property type="entry name" value="Condensation"/>
    <property type="match status" value="1"/>
</dbReference>
<dbReference type="GO" id="GO:0005829">
    <property type="term" value="C:cytosol"/>
    <property type="evidence" value="ECO:0007669"/>
    <property type="project" value="TreeGrafter"/>
</dbReference>
<feature type="non-terminal residue" evidence="2">
    <location>
        <position position="164"/>
    </location>
</feature>
<evidence type="ECO:0000259" key="1">
    <source>
        <dbReference type="Pfam" id="PF00668"/>
    </source>
</evidence>
<accession>A0A6G3XD31</accession>